<accession>A0A644SNR2</accession>
<evidence type="ECO:0000256" key="1">
    <source>
        <dbReference type="ARBA" id="ARBA00007754"/>
    </source>
</evidence>
<evidence type="ECO:0000313" key="5">
    <source>
        <dbReference type="EMBL" id="MPL55262.1"/>
    </source>
</evidence>
<comment type="caution">
    <text evidence="5">The sequence shown here is derived from an EMBL/GenBank/DDBJ whole genome shotgun (WGS) entry which is preliminary data.</text>
</comment>
<organism evidence="5">
    <name type="scientific">bioreactor metagenome</name>
    <dbReference type="NCBI Taxonomy" id="1076179"/>
    <lineage>
        <taxon>unclassified sequences</taxon>
        <taxon>metagenomes</taxon>
        <taxon>ecological metagenomes</taxon>
    </lineage>
</organism>
<dbReference type="PROSITE" id="PS51257">
    <property type="entry name" value="PROKAR_LIPOPROTEIN"/>
    <property type="match status" value="1"/>
</dbReference>
<dbReference type="PIRSF" id="PIRSF018168">
    <property type="entry name" value="Mannan-1_4-beta-mannosidase"/>
    <property type="match status" value="1"/>
</dbReference>
<dbReference type="PRINTS" id="PR00739">
    <property type="entry name" value="GLHYDRLASE26"/>
</dbReference>
<dbReference type="SUPFAM" id="SSF51445">
    <property type="entry name" value="(Trans)glycosidases"/>
    <property type="match status" value="1"/>
</dbReference>
<evidence type="ECO:0000256" key="2">
    <source>
        <dbReference type="ARBA" id="ARBA00022801"/>
    </source>
</evidence>
<dbReference type="PANTHER" id="PTHR40079">
    <property type="entry name" value="MANNAN ENDO-1,4-BETA-MANNOSIDASE E-RELATED"/>
    <property type="match status" value="1"/>
</dbReference>
<dbReference type="PANTHER" id="PTHR40079:SF4">
    <property type="entry name" value="GH26 DOMAIN-CONTAINING PROTEIN-RELATED"/>
    <property type="match status" value="1"/>
</dbReference>
<dbReference type="EC" id="3.2.1.78" evidence="5"/>
<dbReference type="InterPro" id="IPR022790">
    <property type="entry name" value="GH26_dom"/>
</dbReference>
<dbReference type="Gene3D" id="3.20.20.80">
    <property type="entry name" value="Glycosidases"/>
    <property type="match status" value="1"/>
</dbReference>
<evidence type="ECO:0000259" key="4">
    <source>
        <dbReference type="PROSITE" id="PS51764"/>
    </source>
</evidence>
<keyword evidence="2 5" id="KW-0378">Hydrolase</keyword>
<dbReference type="EMBL" id="VSSQ01000001">
    <property type="protein sequence ID" value="MPL55262.1"/>
    <property type="molecule type" value="Genomic_DNA"/>
</dbReference>
<feature type="domain" description="GH26" evidence="4">
    <location>
        <begin position="39"/>
        <end position="373"/>
    </location>
</feature>
<dbReference type="AlphaFoldDB" id="A0A644SNR2"/>
<name>A0A644SNR2_9ZZZZ</name>
<gene>
    <name evidence="5" type="primary">manA_1</name>
    <name evidence="5" type="ORF">SDC9_00732</name>
</gene>
<dbReference type="Pfam" id="PF02156">
    <property type="entry name" value="Glyco_hydro_26"/>
    <property type="match status" value="1"/>
</dbReference>
<dbReference type="InterPro" id="IPR017853">
    <property type="entry name" value="GH"/>
</dbReference>
<dbReference type="PROSITE" id="PS51764">
    <property type="entry name" value="GH26"/>
    <property type="match status" value="1"/>
</dbReference>
<keyword evidence="3 5" id="KW-0326">Glycosidase</keyword>
<sequence length="382" mass="45145">MKFYIPNILWVSLLLWVVSCYGQLPEKKHHSLSDKNATPETENLYQNLILLQEKGFLFGHQDDLAYGVKWRYEEGRSDIKDVTGDYPALYGWDLGGIEHQKSNNIDGVPFKKMKNWIKEIYDRGGVSTISWHMDNPLTMKNSWDTTAGSLRSILPNGEKHQLYLSWLDEAAQFLGNLKGSDGKKIPILYRPFHELTGNWFWWCKNNASAQEFKEIWRFTIHYLRETKKLNNLIIVYNTADFKSKEEFLEYYPGDDVVDVLSFDKYQYTNPVTDSSFITEVQNQLKIMNEVAVEHQKPMAIAETGYEQIPYENWWTKTLTEAIGNYKISFVLLWRNHGWQEQEKKMHYYSPYKGQLSEKDFIEFYNSPKTFFQKDITQENIYK</sequence>
<reference evidence="5" key="1">
    <citation type="submission" date="2019-08" db="EMBL/GenBank/DDBJ databases">
        <authorList>
            <person name="Kucharzyk K."/>
            <person name="Murdoch R.W."/>
            <person name="Higgins S."/>
            <person name="Loffler F."/>
        </authorList>
    </citation>
    <scope>NUCLEOTIDE SEQUENCE</scope>
</reference>
<evidence type="ECO:0000256" key="3">
    <source>
        <dbReference type="ARBA" id="ARBA00023295"/>
    </source>
</evidence>
<comment type="similarity">
    <text evidence="1">Belongs to the glycosyl hydrolase 26 family.</text>
</comment>
<dbReference type="InterPro" id="IPR016714">
    <property type="entry name" value="MANB/E"/>
</dbReference>
<dbReference type="GO" id="GO:0006080">
    <property type="term" value="P:substituted mannan metabolic process"/>
    <property type="evidence" value="ECO:0007669"/>
    <property type="project" value="InterPro"/>
</dbReference>
<dbReference type="InterPro" id="IPR000805">
    <property type="entry name" value="Glyco_hydro_26"/>
</dbReference>
<dbReference type="GO" id="GO:0016985">
    <property type="term" value="F:mannan endo-1,4-beta-mannosidase activity"/>
    <property type="evidence" value="ECO:0007669"/>
    <property type="project" value="UniProtKB-EC"/>
</dbReference>
<proteinExistence type="inferred from homology"/>
<protein>
    <submittedName>
        <fullName evidence="5">Mannan endo-1,4-beta-mannosidase</fullName>
        <ecNumber evidence="5">3.2.1.78</ecNumber>
    </submittedName>
</protein>